<dbReference type="eggNOG" id="COG1344">
    <property type="taxonomic scope" value="Bacteria"/>
</dbReference>
<dbReference type="AlphaFoldDB" id="F3YZI0"/>
<proteinExistence type="predicted"/>
<dbReference type="InterPro" id="IPR001029">
    <property type="entry name" value="Flagellin_N"/>
</dbReference>
<evidence type="ECO:0000313" key="2">
    <source>
        <dbReference type="EMBL" id="EGJ52009.1"/>
    </source>
</evidence>
<dbReference type="PANTHER" id="PTHR42792">
    <property type="entry name" value="FLAGELLIN"/>
    <property type="match status" value="1"/>
</dbReference>
<dbReference type="SUPFAM" id="SSF64518">
    <property type="entry name" value="Phase 1 flagellin"/>
    <property type="match status" value="1"/>
</dbReference>
<dbReference type="Pfam" id="PF00669">
    <property type="entry name" value="Flagellin_N"/>
    <property type="match status" value="1"/>
</dbReference>
<dbReference type="STRING" id="690850.Desaf_3733"/>
<dbReference type="Gene3D" id="2.120.10.10">
    <property type="match status" value="1"/>
</dbReference>
<dbReference type="RefSeq" id="WP_014261611.1">
    <property type="nucleotide sequence ID" value="NC_016629.1"/>
</dbReference>
<sequence>MIRVSQQMLFTNYVSNMNSSLSQYMNLNMQAASQKRINKGSDDPAGIYQVYNHRETLSSIDQYRSNIGTAQGWLKQADDTILQMNTIVTRLKELAEQGSTGHLTDANREQISYEVREMYNQLITLANQRFEGKSIFAGHKTEESAFEAAMWMRGNDNTDLSNVDFKVEGDAPKTVVIQMLGSPAPSVSGDPVTLANGTRFRYSADGGKTFTDSTVTMSGSDFLLDMGGVRVTVADPTLAVPPQPPHTFTAVAENDTNDTSGSWMWVYPTARYMGDDKDAIEVDEFGAGGITGSASGVFNKNTLVRVDDYNGLDTITYSYSTDGGSTWKQNNTAPAQTTDTTALLTVPGGTLTLTMPTDVGTDLAGPFGQQFSIRPRTADISVDISSNESVVINGIGKDIFGGIYKDPSDTSPHLVFGDDREKNLFDTVGRLLSSLETNNQDGCQDALEHLRTSSEHLLNQVASYAGRENRLVVAKSVLTNLEYNEEERLSAVEDVDVTELMTKLAQQQIGYEAVLKSSSSIMKMSLMNFI</sequence>
<dbReference type="HOGENOM" id="CLU_024437_6_0_7"/>
<keyword evidence="2" id="KW-0282">Flagellum</keyword>
<dbReference type="GO" id="GO:0071973">
    <property type="term" value="P:bacterial-type flagellum-dependent cell motility"/>
    <property type="evidence" value="ECO:0007669"/>
    <property type="project" value="InterPro"/>
</dbReference>
<keyword evidence="2" id="KW-0966">Cell projection</keyword>
<dbReference type="EMBL" id="CP003221">
    <property type="protein sequence ID" value="EGJ52009.1"/>
    <property type="molecule type" value="Genomic_DNA"/>
</dbReference>
<gene>
    <name evidence="2" type="ORF">Desaf_3733</name>
</gene>
<dbReference type="Proteomes" id="UP000007844">
    <property type="component" value="Chromosome"/>
</dbReference>
<evidence type="ECO:0000313" key="3">
    <source>
        <dbReference type="Proteomes" id="UP000007844"/>
    </source>
</evidence>
<evidence type="ECO:0000259" key="1">
    <source>
        <dbReference type="Pfam" id="PF00669"/>
    </source>
</evidence>
<name>F3YZI0_DESAF</name>
<dbReference type="NCBIfam" id="TIGR02550">
    <property type="entry name" value="flagell_flgL"/>
    <property type="match status" value="1"/>
</dbReference>
<feature type="domain" description="Flagellin N-terminal" evidence="1">
    <location>
        <begin position="4"/>
        <end position="141"/>
    </location>
</feature>
<accession>F3YZI0</accession>
<dbReference type="InterPro" id="IPR013384">
    <property type="entry name" value="Flagell_FlgL"/>
</dbReference>
<dbReference type="PANTHER" id="PTHR42792:SF1">
    <property type="entry name" value="FLAGELLAR HOOK-ASSOCIATED PROTEIN 3"/>
    <property type="match status" value="1"/>
</dbReference>
<dbReference type="GO" id="GO:0009424">
    <property type="term" value="C:bacterial-type flagellum hook"/>
    <property type="evidence" value="ECO:0007669"/>
    <property type="project" value="InterPro"/>
</dbReference>
<protein>
    <submittedName>
        <fullName evidence="2">Flagellar hook-associated protein 3</fullName>
    </submittedName>
</protein>
<keyword evidence="2" id="KW-0969">Cilium</keyword>
<dbReference type="GO" id="GO:0005198">
    <property type="term" value="F:structural molecule activity"/>
    <property type="evidence" value="ECO:0007669"/>
    <property type="project" value="InterPro"/>
</dbReference>
<reference evidence="2 3" key="1">
    <citation type="journal article" date="2011" name="J. Bacteriol.">
        <title>Genome sequence of the mercury-methylating and pleomorphic Desulfovibrio africanus Strain Walvis Bay.</title>
        <authorList>
            <person name="Brown S.D."/>
            <person name="Wall J.D."/>
            <person name="Kucken A.M."/>
            <person name="Gilmour C.C."/>
            <person name="Podar M."/>
            <person name="Brandt C.C."/>
            <person name="Teshima H."/>
            <person name="Detter J.C."/>
            <person name="Han C.S."/>
            <person name="Land M.L."/>
            <person name="Lucas S."/>
            <person name="Han J."/>
            <person name="Pennacchio L."/>
            <person name="Nolan M."/>
            <person name="Pitluck S."/>
            <person name="Woyke T."/>
            <person name="Goodwin L."/>
            <person name="Palumbo A.V."/>
            <person name="Elias D.A."/>
        </authorList>
    </citation>
    <scope>NUCLEOTIDE SEQUENCE [LARGE SCALE GENOMIC DNA]</scope>
    <source>
        <strain evidence="2 3">Walvis Bay</strain>
    </source>
</reference>
<keyword evidence="3" id="KW-1185">Reference proteome</keyword>
<dbReference type="InterPro" id="IPR001492">
    <property type="entry name" value="Flagellin"/>
</dbReference>
<dbReference type="KEGG" id="daf:Desaf_3733"/>
<dbReference type="Gene3D" id="1.20.1330.10">
    <property type="entry name" value="f41 fragment of flagellin, N-terminal domain"/>
    <property type="match status" value="1"/>
</dbReference>
<organism evidence="2 3">
    <name type="scientific">Desulfocurvibacter africanus subsp. africanus str. Walvis Bay</name>
    <dbReference type="NCBI Taxonomy" id="690850"/>
    <lineage>
        <taxon>Bacteria</taxon>
        <taxon>Pseudomonadati</taxon>
        <taxon>Thermodesulfobacteriota</taxon>
        <taxon>Desulfovibrionia</taxon>
        <taxon>Desulfovibrionales</taxon>
        <taxon>Desulfovibrionaceae</taxon>
        <taxon>Desulfocurvibacter</taxon>
    </lineage>
</organism>